<dbReference type="AlphaFoldDB" id="A0A7W8E3M9"/>
<accession>A0A7W8E3M9</accession>
<protein>
    <submittedName>
        <fullName evidence="1">Uncharacterized protein</fullName>
    </submittedName>
</protein>
<sequence length="71" mass="7319">MGGAPGGWLGPIVAVPLIAKDRSAMNGAQSGAVDISRISPYPSSLLPIPYTYFRWARAGGRGLSAGGYQNV</sequence>
<reference evidence="1 2" key="1">
    <citation type="submission" date="2020-08" db="EMBL/GenBank/DDBJ databases">
        <title>Genomic Encyclopedia of Type Strains, Phase IV (KMG-V): Genome sequencing to study the core and pangenomes of soil and plant-associated prokaryotes.</title>
        <authorList>
            <person name="Whitman W."/>
        </authorList>
    </citation>
    <scope>NUCLEOTIDE SEQUENCE [LARGE SCALE GENOMIC DNA]</scope>
    <source>
        <strain evidence="1 2">M8UP14</strain>
    </source>
</reference>
<proteinExistence type="predicted"/>
<name>A0A7W8E3M9_9BACT</name>
<evidence type="ECO:0000313" key="2">
    <source>
        <dbReference type="Proteomes" id="UP000540989"/>
    </source>
</evidence>
<keyword evidence="2" id="KW-1185">Reference proteome</keyword>
<dbReference type="Proteomes" id="UP000540989">
    <property type="component" value="Unassembled WGS sequence"/>
</dbReference>
<dbReference type="EMBL" id="JACHIP010000004">
    <property type="protein sequence ID" value="MBB5058158.1"/>
    <property type="molecule type" value="Genomic_DNA"/>
</dbReference>
<evidence type="ECO:0000313" key="1">
    <source>
        <dbReference type="EMBL" id="MBB5058158.1"/>
    </source>
</evidence>
<organism evidence="1 2">
    <name type="scientific">Granulicella aggregans</name>
    <dbReference type="NCBI Taxonomy" id="474949"/>
    <lineage>
        <taxon>Bacteria</taxon>
        <taxon>Pseudomonadati</taxon>
        <taxon>Acidobacteriota</taxon>
        <taxon>Terriglobia</taxon>
        <taxon>Terriglobales</taxon>
        <taxon>Acidobacteriaceae</taxon>
        <taxon>Granulicella</taxon>
    </lineage>
</organism>
<comment type="caution">
    <text evidence="1">The sequence shown here is derived from an EMBL/GenBank/DDBJ whole genome shotgun (WGS) entry which is preliminary data.</text>
</comment>
<gene>
    <name evidence="1" type="ORF">HDF16_002872</name>
</gene>